<gene>
    <name evidence="2" type="ordered locus">Bathy11g01960</name>
</gene>
<evidence type="ECO:0000313" key="2">
    <source>
        <dbReference type="EMBL" id="CCO18764.1"/>
    </source>
</evidence>
<accession>K8ELA7</accession>
<dbReference type="GeneID" id="19012876"/>
<proteinExistence type="predicted"/>
<keyword evidence="3" id="KW-1185">Reference proteome</keyword>
<dbReference type="OrthoDB" id="512787at2759"/>
<feature type="compositionally biased region" description="Basic and acidic residues" evidence="1">
    <location>
        <begin position="28"/>
        <end position="49"/>
    </location>
</feature>
<dbReference type="AlphaFoldDB" id="K8ELA7"/>
<evidence type="ECO:0000313" key="3">
    <source>
        <dbReference type="Proteomes" id="UP000198341"/>
    </source>
</evidence>
<protein>
    <submittedName>
        <fullName evidence="2">Uncharacterized protein</fullName>
    </submittedName>
</protein>
<reference evidence="2 3" key="1">
    <citation type="submission" date="2011-10" db="EMBL/GenBank/DDBJ databases">
        <authorList>
            <person name="Genoscope - CEA"/>
        </authorList>
    </citation>
    <scope>NUCLEOTIDE SEQUENCE [LARGE SCALE GENOMIC DNA]</scope>
    <source>
        <strain evidence="2 3">RCC 1105</strain>
    </source>
</reference>
<name>K8ELA7_9CHLO</name>
<sequence length="264" mass="30011">MSATKAHVRPMITTTTSSSQQQKKQRLHRDCSKNQRVLEKRSAKLKADDEWKDEDEDEEVLRRRNRRTRRMMTMTMLTLASSSSSQNDEFYAFAAMNSNNSNSAIVQALKQKQNADDVEFATDIRQRLSVTLASFRRAKLLSDVGEYGNARQLLREGGASSLRKDLQKVASYVALRRPTFAEYEAAETVGTLEAWDNAMRAMEVPEKQRKGDQRNVTANDVKTDANAAIKSLEEVVYLINADATYVDAQKRLKNVDLEKEYDGE</sequence>
<dbReference type="Proteomes" id="UP000198341">
    <property type="component" value="Chromosome 11"/>
</dbReference>
<dbReference type="EMBL" id="FO082268">
    <property type="protein sequence ID" value="CCO18764.1"/>
    <property type="molecule type" value="Genomic_DNA"/>
</dbReference>
<feature type="region of interest" description="Disordered" evidence="1">
    <location>
        <begin position="1"/>
        <end position="58"/>
    </location>
</feature>
<dbReference type="RefSeq" id="XP_007510419.1">
    <property type="nucleotide sequence ID" value="XM_007510357.1"/>
</dbReference>
<feature type="compositionally biased region" description="Low complexity" evidence="1">
    <location>
        <begin position="13"/>
        <end position="22"/>
    </location>
</feature>
<evidence type="ECO:0000256" key="1">
    <source>
        <dbReference type="SAM" id="MobiDB-lite"/>
    </source>
</evidence>
<organism evidence="2 3">
    <name type="scientific">Bathycoccus prasinos</name>
    <dbReference type="NCBI Taxonomy" id="41875"/>
    <lineage>
        <taxon>Eukaryota</taxon>
        <taxon>Viridiplantae</taxon>
        <taxon>Chlorophyta</taxon>
        <taxon>Mamiellophyceae</taxon>
        <taxon>Mamiellales</taxon>
        <taxon>Bathycoccaceae</taxon>
        <taxon>Bathycoccus</taxon>
    </lineage>
</organism>
<dbReference type="KEGG" id="bpg:Bathy11g01960"/>